<evidence type="ECO:0000313" key="2">
    <source>
        <dbReference type="EMBL" id="JAC31052.1"/>
    </source>
</evidence>
<name>A0A023GAZ2_AMBTT</name>
<protein>
    <submittedName>
        <fullName evidence="2">Putative lipocalin-3 1</fullName>
    </submittedName>
</protein>
<feature type="chain" id="PRO_5001517459" evidence="1">
    <location>
        <begin position="36"/>
        <end position="221"/>
    </location>
</feature>
<evidence type="ECO:0000256" key="1">
    <source>
        <dbReference type="SAM" id="SignalP"/>
    </source>
</evidence>
<reference evidence="2" key="1">
    <citation type="submission" date="2014-03" db="EMBL/GenBank/DDBJ databases">
        <title>The sialotranscriptome of Amblyomma triste, Amblyomma parvum and Amblyomma cajennense ticks, uncovered by 454-based RNA-seq.</title>
        <authorList>
            <person name="Garcia G.R."/>
            <person name="Gardinassi L.G."/>
            <person name="Ribeiro J.M."/>
            <person name="Anatriello E."/>
            <person name="Ferreira B.R."/>
            <person name="Moreira H.N."/>
            <person name="Mafra C."/>
            <person name="Olegario M.M."/>
            <person name="Szabo P.J."/>
            <person name="Miranda-Santos I.K."/>
            <person name="Maruyama S.R."/>
        </authorList>
    </citation>
    <scope>NUCLEOTIDE SEQUENCE</scope>
    <source>
        <strain evidence="2">Mato Grasso do Sul</strain>
        <tissue evidence="2">Salivary glands</tissue>
    </source>
</reference>
<feature type="signal peptide" evidence="1">
    <location>
        <begin position="1"/>
        <end position="35"/>
    </location>
</feature>
<sequence>MHRPGLTGNTMRPFQQLFFFAVFVFDTVYTEVASASDSQQSTSADLDIIQVFNTSDNLWIYSQSEPNSFEWTLGNGKVQMDEICIFITMINMSESVYHYWRQAQLGEEQIFSQLRGDFDSNNDQAPISMKVTDVTAKIQSPYLLMTLVYSEPENGSCSVFSTTALNDNNKNGCLMLVRKQNDAVKPTNGCTKELQMISGEKTLYKPYKDNCEKQKDSNNWK</sequence>
<feature type="non-terminal residue" evidence="2">
    <location>
        <position position="221"/>
    </location>
</feature>
<keyword evidence="1" id="KW-0732">Signal</keyword>
<organism evidence="2">
    <name type="scientific">Amblyomma triste</name>
    <name type="common">Neotropical tick</name>
    <dbReference type="NCBI Taxonomy" id="251400"/>
    <lineage>
        <taxon>Eukaryota</taxon>
        <taxon>Metazoa</taxon>
        <taxon>Ecdysozoa</taxon>
        <taxon>Arthropoda</taxon>
        <taxon>Chelicerata</taxon>
        <taxon>Arachnida</taxon>
        <taxon>Acari</taxon>
        <taxon>Parasitiformes</taxon>
        <taxon>Ixodida</taxon>
        <taxon>Ixodoidea</taxon>
        <taxon>Ixodidae</taxon>
        <taxon>Amblyomminae</taxon>
        <taxon>Amblyomma</taxon>
    </lineage>
</organism>
<accession>A0A023GAZ2</accession>
<dbReference type="Gene3D" id="2.40.128.20">
    <property type="match status" value="1"/>
</dbReference>
<proteinExistence type="evidence at transcript level"/>
<dbReference type="AlphaFoldDB" id="A0A023GAZ2"/>
<dbReference type="EMBL" id="GBBM01004366">
    <property type="protein sequence ID" value="JAC31052.1"/>
    <property type="molecule type" value="mRNA"/>
</dbReference>
<dbReference type="InterPro" id="IPR012674">
    <property type="entry name" value="Calycin"/>
</dbReference>